<dbReference type="Pfam" id="PF23289">
    <property type="entry name" value="Spectrin_5"/>
    <property type="match status" value="1"/>
</dbReference>
<feature type="domain" description="CRAL-TRIO" evidence="23">
    <location>
        <begin position="591"/>
        <end position="814"/>
    </location>
</feature>
<keyword evidence="10 17" id="KW-1133">Transmembrane helix</keyword>
<dbReference type="InterPro" id="IPR051336">
    <property type="entry name" value="RhoGEF_Guanine_NuclExch_SF"/>
</dbReference>
<feature type="compositionally biased region" description="Polar residues" evidence="19">
    <location>
        <begin position="1487"/>
        <end position="1498"/>
    </location>
</feature>
<dbReference type="PANTHER" id="PTHR22826">
    <property type="entry name" value="RHO GUANINE EXCHANGE FACTOR-RELATED"/>
    <property type="match status" value="1"/>
</dbReference>
<dbReference type="PROSITE" id="PS50003">
    <property type="entry name" value="PH_DOMAIN"/>
    <property type="match status" value="1"/>
</dbReference>
<dbReference type="FunFam" id="3.40.50.1000:FF:000012">
    <property type="entry name" value="Phospholipid-transporting ATPase"/>
    <property type="match status" value="1"/>
</dbReference>
<proteinExistence type="inferred from homology"/>
<keyword evidence="8 14" id="KW-0067">ATP-binding</keyword>
<dbReference type="Proteomes" id="UP000796761">
    <property type="component" value="Unassembled WGS sequence"/>
</dbReference>
<feature type="domain" description="DH" evidence="22">
    <location>
        <begin position="1157"/>
        <end position="1337"/>
    </location>
</feature>
<feature type="binding site" evidence="15">
    <location>
        <position position="311"/>
    </location>
    <ligand>
        <name>Mg(2+)</name>
        <dbReference type="ChEBI" id="CHEBI:18420"/>
    </ligand>
</feature>
<dbReference type="InterPro" id="IPR035899">
    <property type="entry name" value="DBL_dom_sf"/>
</dbReference>
<dbReference type="OrthoDB" id="10004999at2759"/>
<evidence type="ECO:0000256" key="3">
    <source>
        <dbReference type="ARBA" id="ARBA00022443"/>
    </source>
</evidence>
<gene>
    <name evidence="24" type="ORF">HGM15179_018515</name>
</gene>
<dbReference type="InterPro" id="IPR056466">
    <property type="entry name" value="Spectrin_DBS"/>
</dbReference>
<dbReference type="Pfam" id="PF00621">
    <property type="entry name" value="RhoGEF"/>
    <property type="match status" value="1"/>
</dbReference>
<dbReference type="SMART" id="SM00516">
    <property type="entry name" value="SEC14"/>
    <property type="match status" value="1"/>
</dbReference>
<dbReference type="NCBIfam" id="TIGR01652">
    <property type="entry name" value="ATPase-Plipid"/>
    <property type="match status" value="1"/>
</dbReference>
<keyword evidence="11 17" id="KW-0472">Membrane</keyword>
<evidence type="ECO:0000256" key="9">
    <source>
        <dbReference type="ARBA" id="ARBA00022967"/>
    </source>
</evidence>
<evidence type="ECO:0000259" key="22">
    <source>
        <dbReference type="PROSITE" id="PS50010"/>
    </source>
</evidence>
<dbReference type="GO" id="GO:0016358">
    <property type="term" value="P:dendrite development"/>
    <property type="evidence" value="ECO:0007669"/>
    <property type="project" value="TreeGrafter"/>
</dbReference>
<dbReference type="Gene3D" id="2.30.29.30">
    <property type="entry name" value="Pleckstrin-homology domain (PH domain)/Phosphotyrosine-binding domain (PTB)"/>
    <property type="match status" value="1"/>
</dbReference>
<feature type="binding site" evidence="14">
    <location>
        <position position="56"/>
    </location>
    <ligand>
        <name>ATP</name>
        <dbReference type="ChEBI" id="CHEBI:30616"/>
    </ligand>
</feature>
<evidence type="ECO:0000259" key="23">
    <source>
        <dbReference type="PROSITE" id="PS50191"/>
    </source>
</evidence>
<dbReference type="SUPFAM" id="SSF81665">
    <property type="entry name" value="Calcium ATPase, transmembrane domain M"/>
    <property type="match status" value="1"/>
</dbReference>
<dbReference type="GO" id="GO:0005524">
    <property type="term" value="F:ATP binding"/>
    <property type="evidence" value="ECO:0007669"/>
    <property type="project" value="UniProtKB-UniRule"/>
</dbReference>
<dbReference type="InterPro" id="IPR006539">
    <property type="entry name" value="P-type_ATPase_IV"/>
</dbReference>
<evidence type="ECO:0000313" key="25">
    <source>
        <dbReference type="Proteomes" id="UP000796761"/>
    </source>
</evidence>
<feature type="coiled-coil region" evidence="18">
    <location>
        <begin position="94"/>
        <end position="121"/>
    </location>
</feature>
<dbReference type="SUPFAM" id="SSF50729">
    <property type="entry name" value="PH domain-like"/>
    <property type="match status" value="1"/>
</dbReference>
<dbReference type="InterPro" id="IPR000219">
    <property type="entry name" value="DH_dom"/>
</dbReference>
<keyword evidence="6 17" id="KW-0812">Transmembrane</keyword>
<feature type="binding site" evidence="14">
    <location>
        <position position="167"/>
    </location>
    <ligand>
        <name>ATP</name>
        <dbReference type="ChEBI" id="CHEBI:30616"/>
    </ligand>
</feature>
<comment type="subcellular location">
    <subcellularLocation>
        <location evidence="17">Membrane</location>
        <topology evidence="17">Multi-pass membrane protein</topology>
    </subcellularLocation>
</comment>
<evidence type="ECO:0000256" key="4">
    <source>
        <dbReference type="ARBA" id="ARBA00022553"/>
    </source>
</evidence>
<dbReference type="FunFam" id="2.30.29.30:FF:000078">
    <property type="entry name" value="Guanine nucleotide exchange factor DBS"/>
    <property type="match status" value="1"/>
</dbReference>
<dbReference type="GO" id="GO:0016020">
    <property type="term" value="C:membrane"/>
    <property type="evidence" value="ECO:0007669"/>
    <property type="project" value="UniProtKB-SubCell"/>
</dbReference>
<dbReference type="GO" id="GO:0140326">
    <property type="term" value="F:ATPase-coupled intramembrane lipid transporter activity"/>
    <property type="evidence" value="ECO:0007669"/>
    <property type="project" value="UniProtKB-EC"/>
</dbReference>
<dbReference type="InterPro" id="IPR023214">
    <property type="entry name" value="HAD_sf"/>
</dbReference>
<keyword evidence="3 16" id="KW-0728">SH3 domain</keyword>
<dbReference type="InterPro" id="IPR055251">
    <property type="entry name" value="SOS1_NGEF_PH"/>
</dbReference>
<feature type="transmembrane region" description="Helical" evidence="17">
    <location>
        <begin position="447"/>
        <end position="469"/>
    </location>
</feature>
<sequence length="1612" mass="183572">YGFTFLGLENEFMKIRNQKNETEMYQLLHVLNFDPVRRRMSVIVRTTTGKLLLFCKGADSSIFPRVQQEEIQQTKVHVDRNAMDGYRTLCVAFKELTEKEYDKIDRQLNEAKMALQDREEKMAKVFDDTEADMHLIGATAVEDRLQEQLAETIEALHAAGMKVWVLTGDKMETAKSTCYACRLFQTSTELLELTARTVGERKEDRLHELLLEYHKKLIQDVPINRGGLKRSWTLSQEYGLIIDGSTLSLILNPSQDSGSSNYKSIFLQICLKCTAVLCCRMAPLQKAQIVRMVKNTKGSPITLSIGDGANDVSMILEAHVGIGIKGKEGRQASRNSDYAVPKFKHLRKLLLAHGHLYYVRIAHLVQYFFYKNLCFILPQFLYQFFCGFSQQPLYDAAYLTMYNICFTSLPILAYSLLEQHISIDTLTSDPQLYMKVSDNAMLQWRPFLYWTFLGAFEGLVFFFGVYFLFQSSSLEDNGKVFGNWTFGTIVFTVLVFTVTLKQSFHSLSAAKYKLEEIPPQTQGSMVSSTPPLNILLLLLLTGTMAQPRLLQTLLLTPAPKIVSKDDISMTVGSLSGCTLSGILLLLAAMAHDEDLKPLDTQFALGYQRVYSHMQEAALGPWLTVLCSDQVLVEQLQQEKLEGPLSPSCWVHETAIPICAKDISDDLMKEFAFLSGGRGKDKAWIITLPDNAGFNEVPEENVSKVLTYLTSVPSQHESDTKFILILDRRLDTWTSVKTTLQKIAASFPGNLHLVMVLRPTGFFQRTFTDIGFRFSQEDFLLKLPVVMLSSVSDLLTYIDEQQLTPELGGTLEYCHSEWVIFRTAIESFALTVKEIAQMLQCFGTELAETELPEDMFSIERILALRTERYCQLKEEITAVTKEGNLLLSSFEEPDCGKCSQDQQQERPGDWETVNRLLGQLHEMETDRGLSCAPCRPGWCPGSSLEHNMVLLSMSPFPFTALEILCCSWLEHLLTSVYTTALQCCDEGAYLLANQQMDKCQSKEGAQKALQDIERFLENSSAYLNSDPQVLHYGFESVLTPELKCQIQAVQVKLENVRSMFGNRQSCFRKLLDKHVRPVQLVAPRPENPPRSKSPLFSPKHGVDFNSSLKFSFDLSLPGKKTSRKTPSSRKIEVMHDYQEKRNSLQYFISDSDDSLDILKGHVINELIETERVYVEELFTVLTGYRAEMDNPAMLILLPPVLRNRKDVLFGNMPEIYDFHNKIFLHSLENCLGAPERVGCCFLDRRENFQIYEKYCQNKPRSESLWRQCSESSFFQECQRKLEHKLGLDSYLLKPVQRLTKYQLLLKELLKYSTSCDGVQELQEALVAMLDLLKSVNDSMHQISITGYDGDLSELGKVLMQGSFSVWAGHRKGPTKMKDLARFKPMQRHLFLYEKALVFCKKREDHGDGYDKTSSYSFKHFLKMNAVGITENVKGDHRKFEIWYSGREEVYVVQAQTVDLKMAWLNEIRKILFKQQELIKAVEKQQPGSCSEQLPLSSQLGDRKQQRASISSEENDSERTSPVMLDSGLVSPQNKPHRSWPGMSQSLEICEGLEEWSGHQYLSNCSDTEEEDGNQLSPGKYKALADCKRRGSEDLLVKNGDEIQLLHEDGEGQW</sequence>
<evidence type="ECO:0000256" key="10">
    <source>
        <dbReference type="ARBA" id="ARBA00022989"/>
    </source>
</evidence>
<dbReference type="Gene3D" id="1.20.900.10">
    <property type="entry name" value="Dbl homology (DH) domain"/>
    <property type="match status" value="1"/>
</dbReference>
<dbReference type="InterPro" id="IPR023298">
    <property type="entry name" value="ATPase_P-typ_TM_dom_sf"/>
</dbReference>
<dbReference type="FunFam" id="3.40.1110.10:FF:000089">
    <property type="entry name" value="Phospholipid-transporting ATPase"/>
    <property type="match status" value="1"/>
</dbReference>
<dbReference type="GO" id="GO:0005085">
    <property type="term" value="F:guanyl-nucleotide exchange factor activity"/>
    <property type="evidence" value="ECO:0007669"/>
    <property type="project" value="UniProtKB-KW"/>
</dbReference>
<dbReference type="SUPFAM" id="SSF56784">
    <property type="entry name" value="HAD-like"/>
    <property type="match status" value="1"/>
</dbReference>
<dbReference type="GO" id="GO:0000287">
    <property type="term" value="F:magnesium ion binding"/>
    <property type="evidence" value="ECO:0007669"/>
    <property type="project" value="UniProtKB-UniRule"/>
</dbReference>
<protein>
    <recommendedName>
        <fullName evidence="17">Phospholipid-transporting ATPase</fullName>
        <ecNumber evidence="17">7.6.2.1</ecNumber>
    </recommendedName>
</protein>
<evidence type="ECO:0000256" key="15">
    <source>
        <dbReference type="PIRSR" id="PIRSR606539-3"/>
    </source>
</evidence>
<comment type="caution">
    <text evidence="24">The sequence shown here is derived from an EMBL/GenBank/DDBJ whole genome shotgun (WGS) entry which is preliminary data.</text>
</comment>
<feature type="binding site" evidence="14">
    <location>
        <position position="286"/>
    </location>
    <ligand>
        <name>ATP</name>
        <dbReference type="ChEBI" id="CHEBI:30616"/>
    </ligand>
</feature>
<feature type="region of interest" description="Disordered" evidence="19">
    <location>
        <begin position="1487"/>
        <end position="1541"/>
    </location>
</feature>
<name>A0A8K1FYW1_9PASS</name>
<dbReference type="EC" id="7.6.2.1" evidence="17"/>
<accession>A0A8K1FYW1</accession>
<dbReference type="InterPro" id="IPR001849">
    <property type="entry name" value="PH_domain"/>
</dbReference>
<feature type="domain" description="PH" evidence="21">
    <location>
        <begin position="1355"/>
        <end position="1471"/>
    </location>
</feature>
<feature type="binding site" evidence="15">
    <location>
        <position position="307"/>
    </location>
    <ligand>
        <name>Mg(2+)</name>
        <dbReference type="ChEBI" id="CHEBI:18420"/>
    </ligand>
</feature>
<keyword evidence="9 17" id="KW-1278">Translocase</keyword>
<evidence type="ECO:0000256" key="16">
    <source>
        <dbReference type="PROSITE-ProRule" id="PRU00192"/>
    </source>
</evidence>
<evidence type="ECO:0000256" key="13">
    <source>
        <dbReference type="ARBA" id="ARBA00049987"/>
    </source>
</evidence>
<keyword evidence="5" id="KW-0344">Guanine-nucleotide releasing factor</keyword>
<evidence type="ECO:0000256" key="18">
    <source>
        <dbReference type="SAM" id="Coils"/>
    </source>
</evidence>
<keyword evidence="25" id="KW-1185">Reference proteome</keyword>
<dbReference type="GO" id="GO:0035556">
    <property type="term" value="P:intracellular signal transduction"/>
    <property type="evidence" value="ECO:0007669"/>
    <property type="project" value="InterPro"/>
</dbReference>
<feature type="binding site" evidence="14">
    <location>
        <position position="168"/>
    </location>
    <ligand>
        <name>ATP</name>
        <dbReference type="ChEBI" id="CHEBI:30616"/>
    </ligand>
</feature>
<feature type="binding site" evidence="14">
    <location>
        <position position="311"/>
    </location>
    <ligand>
        <name>ATP</name>
        <dbReference type="ChEBI" id="CHEBI:30616"/>
    </ligand>
</feature>
<dbReference type="PROSITE" id="PS50191">
    <property type="entry name" value="CRAL_TRIO"/>
    <property type="match status" value="1"/>
</dbReference>
<dbReference type="InterPro" id="IPR023299">
    <property type="entry name" value="ATPase_P-typ_cyto_dom_N"/>
</dbReference>
<evidence type="ECO:0000256" key="19">
    <source>
        <dbReference type="SAM" id="MobiDB-lite"/>
    </source>
</evidence>
<comment type="similarity">
    <text evidence="13">Belongs to the MCF2 family.</text>
</comment>
<feature type="domain" description="SH3" evidence="20">
    <location>
        <begin position="1574"/>
        <end position="1612"/>
    </location>
</feature>
<dbReference type="Pfam" id="PF13716">
    <property type="entry name" value="CRAL_TRIO_2"/>
    <property type="match status" value="1"/>
</dbReference>
<dbReference type="NCBIfam" id="TIGR01494">
    <property type="entry name" value="ATPase_P-type"/>
    <property type="match status" value="1"/>
</dbReference>
<dbReference type="SUPFAM" id="SSF81660">
    <property type="entry name" value="Metal cation-transporting ATPase, ATP-binding domain N"/>
    <property type="match status" value="1"/>
</dbReference>
<dbReference type="PROSITE" id="PS00741">
    <property type="entry name" value="DH_1"/>
    <property type="match status" value="1"/>
</dbReference>
<feature type="non-terminal residue" evidence="24">
    <location>
        <position position="1612"/>
    </location>
</feature>
<dbReference type="InterPro" id="IPR001251">
    <property type="entry name" value="CRAL-TRIO_dom"/>
</dbReference>
<comment type="catalytic activity">
    <reaction evidence="12 17">
        <text>ATP + H2O + phospholipidSide 1 = ADP + phosphate + phospholipidSide 2.</text>
        <dbReference type="EC" id="7.6.2.1"/>
    </reaction>
</comment>
<keyword evidence="18" id="KW-0175">Coiled coil</keyword>
<evidence type="ECO:0000259" key="21">
    <source>
        <dbReference type="PROSITE" id="PS50003"/>
    </source>
</evidence>
<dbReference type="InterPro" id="IPR001452">
    <property type="entry name" value="SH3_domain"/>
</dbReference>
<comment type="caution">
    <text evidence="17">Lacks conserved residue(s) required for the propagation of feature annotation.</text>
</comment>
<dbReference type="InterPro" id="IPR001331">
    <property type="entry name" value="GDS_CDC24_CS"/>
</dbReference>
<dbReference type="PROSITE" id="PS50010">
    <property type="entry name" value="DH_2"/>
    <property type="match status" value="1"/>
</dbReference>
<keyword evidence="15 17" id="KW-0460">Magnesium</keyword>
<dbReference type="GO" id="GO:0005737">
    <property type="term" value="C:cytoplasm"/>
    <property type="evidence" value="ECO:0007669"/>
    <property type="project" value="TreeGrafter"/>
</dbReference>
<dbReference type="SMART" id="SM00233">
    <property type="entry name" value="PH"/>
    <property type="match status" value="1"/>
</dbReference>
<feature type="binding site" evidence="14">
    <location>
        <position position="310"/>
    </location>
    <ligand>
        <name>ATP</name>
        <dbReference type="ChEBI" id="CHEBI:30616"/>
    </ligand>
</feature>
<evidence type="ECO:0000256" key="2">
    <source>
        <dbReference type="ARBA" id="ARBA00008109"/>
    </source>
</evidence>
<dbReference type="Pfam" id="PF22697">
    <property type="entry name" value="SOS1_NGEF_PH"/>
    <property type="match status" value="1"/>
</dbReference>
<comment type="similarity">
    <text evidence="2 17">Belongs to the cation transport ATPase (P-type) (TC 3.A.3) family. Type IV subfamily.</text>
</comment>
<dbReference type="PANTHER" id="PTHR22826:SF146">
    <property type="entry name" value="PROTO-ONCOGENE DBL"/>
    <property type="match status" value="1"/>
</dbReference>
<evidence type="ECO:0000313" key="24">
    <source>
        <dbReference type="EMBL" id="TRZ08593.1"/>
    </source>
</evidence>
<feature type="binding site" evidence="14">
    <location>
        <position position="87"/>
    </location>
    <ligand>
        <name>ATP</name>
        <dbReference type="ChEBI" id="CHEBI:30616"/>
    </ligand>
</feature>
<dbReference type="SUPFAM" id="SSF48065">
    <property type="entry name" value="DBL homology domain (DH-domain)"/>
    <property type="match status" value="1"/>
</dbReference>
<evidence type="ECO:0000256" key="7">
    <source>
        <dbReference type="ARBA" id="ARBA00022741"/>
    </source>
</evidence>
<evidence type="ECO:0000256" key="1">
    <source>
        <dbReference type="ARBA" id="ARBA00001946"/>
    </source>
</evidence>
<dbReference type="PROSITE" id="PS50002">
    <property type="entry name" value="SH3"/>
    <property type="match status" value="1"/>
</dbReference>
<keyword evidence="15" id="KW-0479">Metal-binding</keyword>
<keyword evidence="7 14" id="KW-0547">Nucleotide-binding</keyword>
<evidence type="ECO:0000256" key="11">
    <source>
        <dbReference type="ARBA" id="ARBA00023136"/>
    </source>
</evidence>
<dbReference type="CDD" id="cd00160">
    <property type="entry name" value="RhoGEF"/>
    <property type="match status" value="1"/>
</dbReference>
<evidence type="ECO:0000256" key="6">
    <source>
        <dbReference type="ARBA" id="ARBA00022692"/>
    </source>
</evidence>
<dbReference type="Pfam" id="PF13246">
    <property type="entry name" value="Cation_ATPase"/>
    <property type="match status" value="1"/>
</dbReference>
<comment type="cofactor">
    <cofactor evidence="1 15">
        <name>Mg(2+)</name>
        <dbReference type="ChEBI" id="CHEBI:18420"/>
    </cofactor>
</comment>
<dbReference type="GO" id="GO:0016887">
    <property type="term" value="F:ATP hydrolysis activity"/>
    <property type="evidence" value="ECO:0007669"/>
    <property type="project" value="InterPro"/>
</dbReference>
<dbReference type="Gene3D" id="3.40.50.1000">
    <property type="entry name" value="HAD superfamily/HAD-like"/>
    <property type="match status" value="1"/>
</dbReference>
<dbReference type="GO" id="GO:0015914">
    <property type="term" value="P:phospholipid transport"/>
    <property type="evidence" value="ECO:0007669"/>
    <property type="project" value="InterPro"/>
</dbReference>
<evidence type="ECO:0000259" key="20">
    <source>
        <dbReference type="PROSITE" id="PS50002"/>
    </source>
</evidence>
<evidence type="ECO:0000256" key="12">
    <source>
        <dbReference type="ARBA" id="ARBA00034036"/>
    </source>
</evidence>
<reference evidence="24" key="1">
    <citation type="submission" date="2019-04" db="EMBL/GenBank/DDBJ databases">
        <title>Genome assembly of Zosterops borbonicus 15179.</title>
        <authorList>
            <person name="Leroy T."/>
            <person name="Anselmetti Y."/>
            <person name="Tilak M.-K."/>
            <person name="Nabholz B."/>
        </authorList>
    </citation>
    <scope>NUCLEOTIDE SEQUENCE</scope>
    <source>
        <strain evidence="24">HGM_15179</strain>
        <tissue evidence="24">Muscle</tissue>
    </source>
</reference>
<feature type="transmembrane region" description="Helical" evidence="17">
    <location>
        <begin position="481"/>
        <end position="500"/>
    </location>
</feature>
<dbReference type="InterPro" id="IPR036412">
    <property type="entry name" value="HAD-like_sf"/>
</dbReference>
<dbReference type="InterPro" id="IPR032630">
    <property type="entry name" value="P_typ_ATPase_c"/>
</dbReference>
<feature type="binding site" evidence="14">
    <location>
        <position position="280"/>
    </location>
    <ligand>
        <name>ATP</name>
        <dbReference type="ChEBI" id="CHEBI:30616"/>
    </ligand>
</feature>
<dbReference type="SMART" id="SM00325">
    <property type="entry name" value="RhoGEF"/>
    <property type="match status" value="1"/>
</dbReference>
<evidence type="ECO:0000256" key="5">
    <source>
        <dbReference type="ARBA" id="ARBA00022658"/>
    </source>
</evidence>
<dbReference type="EMBL" id="SWJQ01001301">
    <property type="protein sequence ID" value="TRZ08593.1"/>
    <property type="molecule type" value="Genomic_DNA"/>
</dbReference>
<dbReference type="InterPro" id="IPR011993">
    <property type="entry name" value="PH-like_dom_sf"/>
</dbReference>
<feature type="binding site" evidence="14">
    <location>
        <position position="169"/>
    </location>
    <ligand>
        <name>ATP</name>
        <dbReference type="ChEBI" id="CHEBI:30616"/>
    </ligand>
</feature>
<dbReference type="InterPro" id="IPR001757">
    <property type="entry name" value="P_typ_ATPase"/>
</dbReference>
<dbReference type="Pfam" id="PF16212">
    <property type="entry name" value="PhoLip_ATPase_C"/>
    <property type="match status" value="1"/>
</dbReference>
<organism evidence="24 25">
    <name type="scientific">Zosterops borbonicus</name>
    <dbReference type="NCBI Taxonomy" id="364589"/>
    <lineage>
        <taxon>Eukaryota</taxon>
        <taxon>Metazoa</taxon>
        <taxon>Chordata</taxon>
        <taxon>Craniata</taxon>
        <taxon>Vertebrata</taxon>
        <taxon>Euteleostomi</taxon>
        <taxon>Archelosauria</taxon>
        <taxon>Archosauria</taxon>
        <taxon>Dinosauria</taxon>
        <taxon>Saurischia</taxon>
        <taxon>Theropoda</taxon>
        <taxon>Coelurosauria</taxon>
        <taxon>Aves</taxon>
        <taxon>Neognathae</taxon>
        <taxon>Neoaves</taxon>
        <taxon>Telluraves</taxon>
        <taxon>Australaves</taxon>
        <taxon>Passeriformes</taxon>
        <taxon>Sylvioidea</taxon>
        <taxon>Zosteropidae</taxon>
        <taxon>Zosterops</taxon>
    </lineage>
</organism>
<dbReference type="Gene3D" id="3.40.1110.10">
    <property type="entry name" value="Calcium-transporting ATPase, cytoplasmic domain N"/>
    <property type="match status" value="1"/>
</dbReference>
<dbReference type="CDD" id="cd00170">
    <property type="entry name" value="SEC14"/>
    <property type="match status" value="1"/>
</dbReference>
<keyword evidence="4" id="KW-0597">Phosphoprotein</keyword>
<evidence type="ECO:0000256" key="17">
    <source>
        <dbReference type="RuleBase" id="RU362033"/>
    </source>
</evidence>
<evidence type="ECO:0000256" key="14">
    <source>
        <dbReference type="PIRSR" id="PIRSR606539-2"/>
    </source>
</evidence>
<evidence type="ECO:0000256" key="8">
    <source>
        <dbReference type="ARBA" id="ARBA00022840"/>
    </source>
</evidence>
<feature type="binding site" evidence="14">
    <location>
        <position position="33"/>
    </location>
    <ligand>
        <name>ATP</name>
        <dbReference type="ChEBI" id="CHEBI:30616"/>
    </ligand>
</feature>